<keyword evidence="13" id="KW-0333">Golgi apparatus</keyword>
<gene>
    <name evidence="19" type="primary">Nucb2</name>
</gene>
<feature type="domain" description="EF-hand" evidence="18">
    <location>
        <begin position="303"/>
        <end position="338"/>
    </location>
</feature>
<dbReference type="GO" id="GO:0005085">
    <property type="term" value="F:guanyl-nucleotide exchange factor activity"/>
    <property type="evidence" value="ECO:0007669"/>
    <property type="project" value="UniProtKB-KW"/>
</dbReference>
<comment type="similarity">
    <text evidence="5">Belongs to the nucleobindin family.</text>
</comment>
<evidence type="ECO:0000256" key="13">
    <source>
        <dbReference type="ARBA" id="ARBA00023034"/>
    </source>
</evidence>
<name>A0A2H8U111_9HEMI</name>
<dbReference type="InterPro" id="IPR018247">
    <property type="entry name" value="EF_Hand_1_Ca_BS"/>
</dbReference>
<dbReference type="CDD" id="cd00051">
    <property type="entry name" value="EFh"/>
    <property type="match status" value="1"/>
</dbReference>
<dbReference type="GO" id="GO:0070062">
    <property type="term" value="C:extracellular exosome"/>
    <property type="evidence" value="ECO:0007669"/>
    <property type="project" value="TreeGrafter"/>
</dbReference>
<dbReference type="SUPFAM" id="SSF47473">
    <property type="entry name" value="EF-hand"/>
    <property type="match status" value="1"/>
</dbReference>
<evidence type="ECO:0000313" key="19">
    <source>
        <dbReference type="EMBL" id="MBW19731.1"/>
    </source>
</evidence>
<feature type="compositionally biased region" description="Low complexity" evidence="16">
    <location>
        <begin position="423"/>
        <end position="494"/>
    </location>
</feature>
<feature type="signal peptide" evidence="17">
    <location>
        <begin position="1"/>
        <end position="19"/>
    </location>
</feature>
<dbReference type="GO" id="GO:0005794">
    <property type="term" value="C:Golgi apparatus"/>
    <property type="evidence" value="ECO:0007669"/>
    <property type="project" value="UniProtKB-SubCell"/>
</dbReference>
<reference evidence="19" key="1">
    <citation type="submission" date="2017-10" db="EMBL/GenBank/DDBJ databases">
        <title>Transcriptome Assembly of Sugarcane Aphid Adults.</title>
        <authorList>
            <person name="Scully E.D."/>
            <person name="Palmer N.A."/>
            <person name="Geib S.M."/>
            <person name="Sarath G."/>
            <person name="Sattler S.E."/>
        </authorList>
    </citation>
    <scope>NUCLEOTIDE SEQUENCE</scope>
    <source>
        <tissue evidence="19">Whole body</tissue>
    </source>
</reference>
<dbReference type="OrthoDB" id="5982823at2759"/>
<evidence type="ECO:0000256" key="12">
    <source>
        <dbReference type="ARBA" id="ARBA00022837"/>
    </source>
</evidence>
<dbReference type="InterPro" id="IPR057576">
    <property type="entry name" value="NUCB1_N"/>
</dbReference>
<dbReference type="PANTHER" id="PTHR19237">
    <property type="entry name" value="NUCLEOBINDIN"/>
    <property type="match status" value="1"/>
</dbReference>
<evidence type="ECO:0000256" key="16">
    <source>
        <dbReference type="SAM" id="MobiDB-lite"/>
    </source>
</evidence>
<dbReference type="InterPro" id="IPR011992">
    <property type="entry name" value="EF-hand-dom_pair"/>
</dbReference>
<evidence type="ECO:0000256" key="7">
    <source>
        <dbReference type="ARBA" id="ARBA00022525"/>
    </source>
</evidence>
<feature type="compositionally biased region" description="Polar residues" evidence="16">
    <location>
        <begin position="531"/>
        <end position="559"/>
    </location>
</feature>
<feature type="region of interest" description="Disordered" evidence="16">
    <location>
        <begin position="385"/>
        <end position="579"/>
    </location>
</feature>
<keyword evidence="15" id="KW-0472">Membrane</keyword>
<keyword evidence="14" id="KW-0238">DNA-binding</keyword>
<feature type="chain" id="PRO_5014141406" evidence="17">
    <location>
        <begin position="20"/>
        <end position="579"/>
    </location>
</feature>
<comment type="subcellular location">
    <subcellularLocation>
        <location evidence="2">Cytoplasm</location>
    </subcellularLocation>
    <subcellularLocation>
        <location evidence="3">Golgi apparatus</location>
    </subcellularLocation>
    <subcellularLocation>
        <location evidence="1">Membrane</location>
        <topology evidence="1">Peripheral membrane protein</topology>
    </subcellularLocation>
    <subcellularLocation>
        <location evidence="4">Secreted</location>
    </subcellularLocation>
</comment>
<evidence type="ECO:0000259" key="18">
    <source>
        <dbReference type="PROSITE" id="PS50222"/>
    </source>
</evidence>
<evidence type="ECO:0000256" key="15">
    <source>
        <dbReference type="ARBA" id="ARBA00023136"/>
    </source>
</evidence>
<evidence type="ECO:0000256" key="10">
    <source>
        <dbReference type="ARBA" id="ARBA00022729"/>
    </source>
</evidence>
<dbReference type="EMBL" id="GFXV01007926">
    <property type="protein sequence ID" value="MBW19731.1"/>
    <property type="molecule type" value="Transcribed_RNA"/>
</dbReference>
<dbReference type="GO" id="GO:0005509">
    <property type="term" value="F:calcium ion binding"/>
    <property type="evidence" value="ECO:0007669"/>
    <property type="project" value="InterPro"/>
</dbReference>
<evidence type="ECO:0000256" key="3">
    <source>
        <dbReference type="ARBA" id="ARBA00004555"/>
    </source>
</evidence>
<keyword evidence="12" id="KW-0106">Calcium</keyword>
<keyword evidence="8" id="KW-0597">Phosphoprotein</keyword>
<dbReference type="InterPro" id="IPR002048">
    <property type="entry name" value="EF_hand_dom"/>
</dbReference>
<dbReference type="Gene3D" id="1.10.238.10">
    <property type="entry name" value="EF-hand"/>
    <property type="match status" value="1"/>
</dbReference>
<feature type="compositionally biased region" description="Polar residues" evidence="16">
    <location>
        <begin position="400"/>
        <end position="414"/>
    </location>
</feature>
<evidence type="ECO:0000256" key="11">
    <source>
        <dbReference type="ARBA" id="ARBA00022737"/>
    </source>
</evidence>
<dbReference type="GO" id="GO:0003677">
    <property type="term" value="F:DNA binding"/>
    <property type="evidence" value="ECO:0007669"/>
    <property type="project" value="UniProtKB-KW"/>
</dbReference>
<evidence type="ECO:0000256" key="9">
    <source>
        <dbReference type="ARBA" id="ARBA00022658"/>
    </source>
</evidence>
<dbReference type="Pfam" id="PF25434">
    <property type="entry name" value="NUCB1_N"/>
    <property type="match status" value="1"/>
</dbReference>
<keyword evidence="11" id="KW-0677">Repeat</keyword>
<dbReference type="GO" id="GO:0016020">
    <property type="term" value="C:membrane"/>
    <property type="evidence" value="ECO:0007669"/>
    <property type="project" value="UniProtKB-SubCell"/>
</dbReference>
<evidence type="ECO:0000256" key="14">
    <source>
        <dbReference type="ARBA" id="ARBA00023125"/>
    </source>
</evidence>
<dbReference type="GO" id="GO:0005793">
    <property type="term" value="C:endoplasmic reticulum-Golgi intermediate compartment"/>
    <property type="evidence" value="ECO:0007669"/>
    <property type="project" value="TreeGrafter"/>
</dbReference>
<organism evidence="19">
    <name type="scientific">Melanaphis sacchari</name>
    <dbReference type="NCBI Taxonomy" id="742174"/>
    <lineage>
        <taxon>Eukaryota</taxon>
        <taxon>Metazoa</taxon>
        <taxon>Ecdysozoa</taxon>
        <taxon>Arthropoda</taxon>
        <taxon>Hexapoda</taxon>
        <taxon>Insecta</taxon>
        <taxon>Pterygota</taxon>
        <taxon>Neoptera</taxon>
        <taxon>Paraneoptera</taxon>
        <taxon>Hemiptera</taxon>
        <taxon>Sternorrhyncha</taxon>
        <taxon>Aphidomorpha</taxon>
        <taxon>Aphidoidea</taxon>
        <taxon>Aphididae</taxon>
        <taxon>Aphidini</taxon>
        <taxon>Melanaphis</taxon>
    </lineage>
</organism>
<dbReference type="PROSITE" id="PS00018">
    <property type="entry name" value="EF_HAND_1"/>
    <property type="match status" value="1"/>
</dbReference>
<sequence>MKSLLCVSLTFVICMVNYAVSPPPAYISSTRPTVRLSDQEFEHIIKDEQDQTQKSHQPPPDEKTLVDLGIEYNRYLKEVVETLEKDDAFRKKLETANEADIRTGKIADELEYVGHHIRSKLDELKRQELNRLRDIARKAYSDSSDPGHVDHQNPHSFEKADLLKLIQQVAKDLADADLKRKQMFKEYEMQKHFEREQKLKQMTDEERQKFLSEETKLESEREVKHKLDPIHHPGSKKQLEEVWEKQDEMEGENFNPRTFFAMHDIDGNGFWDEDELKALFVRELDKLYQQGMAKSDLMEKAEEMERMREHVFNEVDLNRDRLISWEEFKRMSEQPDFEKDEGWKTIDQNEIYTNEELKQFEHQRQQQIDQMIQNGQIPQYPPEYYQHHPDIPKPVLNHGPSYQVNPNYQPQQMGYPQEPYMGQPQNNQFAYQQQMNQQHQQFQQQHPQNQQQLPQQQLPQYQQPQYQQSQNQQPQQKQQQPQQNQQQQPQQPKQTISQNAVPQQPAQTEQKSKDPQLQQAQGQLPPLQNYAPEQQQYQAVNSDSINKQNIGRLNDVNSNKIEKNQKENFGKTSHLNKNL</sequence>
<evidence type="ECO:0000256" key="6">
    <source>
        <dbReference type="ARBA" id="ARBA00022490"/>
    </source>
</evidence>
<feature type="compositionally biased region" description="Low complexity" evidence="16">
    <location>
        <begin position="515"/>
        <end position="528"/>
    </location>
</feature>
<protein>
    <submittedName>
        <fullName evidence="19">Nucleobindin-2</fullName>
    </submittedName>
</protein>
<proteinExistence type="inferred from homology"/>
<feature type="compositionally biased region" description="Polar residues" evidence="16">
    <location>
        <begin position="495"/>
        <end position="509"/>
    </location>
</feature>
<keyword evidence="6" id="KW-0963">Cytoplasm</keyword>
<evidence type="ECO:0000256" key="2">
    <source>
        <dbReference type="ARBA" id="ARBA00004496"/>
    </source>
</evidence>
<keyword evidence="7" id="KW-0964">Secreted</keyword>
<evidence type="ECO:0000256" key="17">
    <source>
        <dbReference type="SAM" id="SignalP"/>
    </source>
</evidence>
<evidence type="ECO:0000256" key="5">
    <source>
        <dbReference type="ARBA" id="ARBA00008063"/>
    </source>
</evidence>
<evidence type="ECO:0000256" key="4">
    <source>
        <dbReference type="ARBA" id="ARBA00004613"/>
    </source>
</evidence>
<feature type="compositionally biased region" description="Basic and acidic residues" evidence="16">
    <location>
        <begin position="560"/>
        <end position="569"/>
    </location>
</feature>
<evidence type="ECO:0000256" key="1">
    <source>
        <dbReference type="ARBA" id="ARBA00004170"/>
    </source>
</evidence>
<dbReference type="PROSITE" id="PS50222">
    <property type="entry name" value="EF_HAND_2"/>
    <property type="match status" value="1"/>
</dbReference>
<keyword evidence="9" id="KW-0344">Guanine-nucleotide releasing factor</keyword>
<feature type="compositionally biased region" description="Polar residues" evidence="16">
    <location>
        <begin position="570"/>
        <end position="579"/>
    </location>
</feature>
<evidence type="ECO:0000256" key="8">
    <source>
        <dbReference type="ARBA" id="ARBA00022553"/>
    </source>
</evidence>
<accession>A0A2H8U111</accession>
<dbReference type="InterPro" id="IPR040250">
    <property type="entry name" value="Nucleobindin"/>
</dbReference>
<keyword evidence="10 17" id="KW-0732">Signal</keyword>
<dbReference type="Pfam" id="PF13499">
    <property type="entry name" value="EF-hand_7"/>
    <property type="match status" value="1"/>
</dbReference>
<dbReference type="AlphaFoldDB" id="A0A2H8U111"/>
<dbReference type="PANTHER" id="PTHR19237:SF20">
    <property type="entry name" value="NUCLEOBINDIN 1"/>
    <property type="match status" value="1"/>
</dbReference>